<keyword evidence="5" id="KW-0808">Transferase</keyword>
<dbReference type="Pfam" id="PF00069">
    <property type="entry name" value="Pkinase"/>
    <property type="match status" value="1"/>
</dbReference>
<dbReference type="InterPro" id="IPR011009">
    <property type="entry name" value="Kinase-like_dom_sf"/>
</dbReference>
<dbReference type="GO" id="GO:0005737">
    <property type="term" value="C:cytoplasm"/>
    <property type="evidence" value="ECO:0007669"/>
    <property type="project" value="TreeGrafter"/>
</dbReference>
<evidence type="ECO:0000259" key="4">
    <source>
        <dbReference type="PROSITE" id="PS50011"/>
    </source>
</evidence>
<dbReference type="Gene3D" id="1.10.510.10">
    <property type="entry name" value="Transferase(Phosphotransferase) domain 1"/>
    <property type="match status" value="1"/>
</dbReference>
<proteinExistence type="predicted"/>
<reference evidence="5 6" key="1">
    <citation type="submission" date="2017-04" db="EMBL/GenBank/DDBJ databases">
        <authorList>
            <person name="Afonso C.L."/>
            <person name="Miller P.J."/>
            <person name="Scott M.A."/>
            <person name="Spackman E."/>
            <person name="Goraichik I."/>
            <person name="Dimitrov K.M."/>
            <person name="Suarez D.L."/>
            <person name="Swayne D.E."/>
        </authorList>
    </citation>
    <scope>NUCLEOTIDE SEQUENCE [LARGE SCALE GENOMIC DNA]</scope>
    <source>
        <strain evidence="5 6">B5P</strain>
    </source>
</reference>
<dbReference type="InterPro" id="IPR000719">
    <property type="entry name" value="Prot_kinase_dom"/>
</dbReference>
<evidence type="ECO:0000256" key="1">
    <source>
        <dbReference type="ARBA" id="ARBA00022741"/>
    </source>
</evidence>
<dbReference type="InterPro" id="IPR017441">
    <property type="entry name" value="Protein_kinase_ATP_BS"/>
</dbReference>
<sequence length="343" mass="37752">MGEYVSGLQIDDRIGNGHFGQVFKGTDPAHGNVAVKVLSREAHHDDAAWEKYKGGSLNEAQHLSKATHRNVVQVHHVVEGDGGNSVVICMEFCPGGSLQAKFEEGPMTLPAAKKVATEVLLGLGALHAREMLHRDIKPANILLDSKGVAKLGDFGLVTDELILGYGSQAGYSDHIAYEVWHGNGTSPKTDIWALGMTLFRLLHGKVWYEEAPDPRHIIPGGGFVDTLRWLPHIPKAWRTVIRKMLNDNPAGRHQSAGQALTGIAALPIDPVWTTTVEPEFVLWQQVKGQRRLQVEWERISQRKHRWRAWSEPLGAGRSRSLGASDGIVGQTQAMAELRAFFEA</sequence>
<feature type="domain" description="Protein kinase" evidence="4">
    <location>
        <begin position="8"/>
        <end position="266"/>
    </location>
</feature>
<dbReference type="AlphaFoldDB" id="A0A1X7MUW5"/>
<dbReference type="Proteomes" id="UP000193083">
    <property type="component" value="Unassembled WGS sequence"/>
</dbReference>
<accession>A0A1X7MUW5</accession>
<keyword evidence="1 3" id="KW-0547">Nucleotide-binding</keyword>
<protein>
    <submittedName>
        <fullName evidence="5">Serine/threonine protein kinase</fullName>
    </submittedName>
</protein>
<dbReference type="PANTHER" id="PTHR24361">
    <property type="entry name" value="MITOGEN-ACTIVATED KINASE KINASE KINASE"/>
    <property type="match status" value="1"/>
</dbReference>
<keyword evidence="5" id="KW-0723">Serine/threonine-protein kinase</keyword>
<dbReference type="EMBL" id="FXBL01000004">
    <property type="protein sequence ID" value="SMH27907.1"/>
    <property type="molecule type" value="Genomic_DNA"/>
</dbReference>
<dbReference type="InterPro" id="IPR008271">
    <property type="entry name" value="Ser/Thr_kinase_AS"/>
</dbReference>
<keyword evidence="2 3" id="KW-0067">ATP-binding</keyword>
<dbReference type="PANTHER" id="PTHR24361:SF678">
    <property type="entry name" value="SPORULATION-SPECIFIC PROTEIN 1"/>
    <property type="match status" value="1"/>
</dbReference>
<gene>
    <name evidence="5" type="ORF">SAMN02982922_0670</name>
</gene>
<evidence type="ECO:0000313" key="6">
    <source>
        <dbReference type="Proteomes" id="UP000193083"/>
    </source>
</evidence>
<evidence type="ECO:0000256" key="3">
    <source>
        <dbReference type="PROSITE-ProRule" id="PRU10141"/>
    </source>
</evidence>
<evidence type="ECO:0000256" key="2">
    <source>
        <dbReference type="ARBA" id="ARBA00022840"/>
    </source>
</evidence>
<name>A0A1X7MUW5_9HYPH</name>
<keyword evidence="5" id="KW-0418">Kinase</keyword>
<dbReference type="PROSITE" id="PS50011">
    <property type="entry name" value="PROTEIN_KINASE_DOM"/>
    <property type="match status" value="1"/>
</dbReference>
<dbReference type="OrthoDB" id="9801841at2"/>
<organism evidence="5 6">
    <name type="scientific">Mesorhizobium australicum</name>
    <dbReference type="NCBI Taxonomy" id="536018"/>
    <lineage>
        <taxon>Bacteria</taxon>
        <taxon>Pseudomonadati</taxon>
        <taxon>Pseudomonadota</taxon>
        <taxon>Alphaproteobacteria</taxon>
        <taxon>Hyphomicrobiales</taxon>
        <taxon>Phyllobacteriaceae</taxon>
        <taxon>Mesorhizobium</taxon>
    </lineage>
</organism>
<dbReference type="GO" id="GO:0005524">
    <property type="term" value="F:ATP binding"/>
    <property type="evidence" value="ECO:0007669"/>
    <property type="project" value="UniProtKB-UniRule"/>
</dbReference>
<feature type="binding site" evidence="3">
    <location>
        <position position="36"/>
    </location>
    <ligand>
        <name>ATP</name>
        <dbReference type="ChEBI" id="CHEBI:30616"/>
    </ligand>
</feature>
<dbReference type="CDD" id="cd14014">
    <property type="entry name" value="STKc_PknB_like"/>
    <property type="match status" value="1"/>
</dbReference>
<keyword evidence="6" id="KW-1185">Reference proteome</keyword>
<dbReference type="PROSITE" id="PS00107">
    <property type="entry name" value="PROTEIN_KINASE_ATP"/>
    <property type="match status" value="1"/>
</dbReference>
<dbReference type="GO" id="GO:0004674">
    <property type="term" value="F:protein serine/threonine kinase activity"/>
    <property type="evidence" value="ECO:0007669"/>
    <property type="project" value="UniProtKB-KW"/>
</dbReference>
<dbReference type="InterPro" id="IPR053235">
    <property type="entry name" value="Ser_Thr_kinase"/>
</dbReference>
<evidence type="ECO:0000313" key="5">
    <source>
        <dbReference type="EMBL" id="SMH27907.1"/>
    </source>
</evidence>
<dbReference type="RefSeq" id="WP_085462847.1">
    <property type="nucleotide sequence ID" value="NZ_FXBL01000004.1"/>
</dbReference>
<dbReference type="SUPFAM" id="SSF56112">
    <property type="entry name" value="Protein kinase-like (PK-like)"/>
    <property type="match status" value="1"/>
</dbReference>
<dbReference type="SMART" id="SM00220">
    <property type="entry name" value="S_TKc"/>
    <property type="match status" value="1"/>
</dbReference>
<dbReference type="PROSITE" id="PS00108">
    <property type="entry name" value="PROTEIN_KINASE_ST"/>
    <property type="match status" value="1"/>
</dbReference>